<organism evidence="1 2">
    <name type="scientific">Qiania dongpingensis</name>
    <dbReference type="NCBI Taxonomy" id="2763669"/>
    <lineage>
        <taxon>Bacteria</taxon>
        <taxon>Bacillati</taxon>
        <taxon>Bacillota</taxon>
        <taxon>Clostridia</taxon>
        <taxon>Lachnospirales</taxon>
        <taxon>Lachnospiraceae</taxon>
        <taxon>Qiania</taxon>
    </lineage>
</organism>
<proteinExistence type="predicted"/>
<accession>A0A7G9G4Q1</accession>
<dbReference type="KEGG" id="qdo:H9Q78_01000"/>
<dbReference type="EMBL" id="CP060634">
    <property type="protein sequence ID" value="QNM05783.1"/>
    <property type="molecule type" value="Genomic_DNA"/>
</dbReference>
<name>A0A7G9G4Q1_9FIRM</name>
<protein>
    <submittedName>
        <fullName evidence="1">Uncharacterized protein</fullName>
    </submittedName>
</protein>
<evidence type="ECO:0000313" key="1">
    <source>
        <dbReference type="EMBL" id="QNM05783.1"/>
    </source>
</evidence>
<reference evidence="1 2" key="1">
    <citation type="submission" date="2020-08" db="EMBL/GenBank/DDBJ databases">
        <authorList>
            <person name="Liu C."/>
            <person name="Sun Q."/>
        </authorList>
    </citation>
    <scope>NUCLEOTIDE SEQUENCE [LARGE SCALE GENOMIC DNA]</scope>
    <source>
        <strain evidence="1 2">NSJ-38</strain>
    </source>
</reference>
<dbReference type="Proteomes" id="UP000515823">
    <property type="component" value="Chromosome"/>
</dbReference>
<evidence type="ECO:0000313" key="2">
    <source>
        <dbReference type="Proteomes" id="UP000515823"/>
    </source>
</evidence>
<dbReference type="AlphaFoldDB" id="A0A7G9G4Q1"/>
<keyword evidence="2" id="KW-1185">Reference proteome</keyword>
<sequence length="106" mass="12243">MIENCVRNYYRDKDIDVQIRSCGEWQELCKEIRQRKADVIIIAQSGVKGLDIITGLNVPAGKVIWFSDLDFALQAYRLNVAYFNLLPVTQEKVSQALRHIETAMQR</sequence>
<gene>
    <name evidence="1" type="ORF">H9Q78_01000</name>
</gene>
<dbReference type="RefSeq" id="WP_249303024.1">
    <property type="nucleotide sequence ID" value="NZ_CP060634.1"/>
</dbReference>